<gene>
    <name evidence="10" type="ORF">NFG57_14815</name>
</gene>
<evidence type="ECO:0000256" key="2">
    <source>
        <dbReference type="ARBA" id="ARBA00011355"/>
    </source>
</evidence>
<name>A0AAU7KRG4_9GAMM</name>
<dbReference type="PANTHER" id="PTHR21294">
    <property type="entry name" value="ELECTRON TRANSFER FLAVOPROTEIN BETA-SUBUNIT"/>
    <property type="match status" value="1"/>
</dbReference>
<dbReference type="PROSITE" id="PS01065">
    <property type="entry name" value="ETF_BETA"/>
    <property type="match status" value="1"/>
</dbReference>
<sequence length="250" mass="26719">MKILVAVKRVIDHNVKIRVKPDHSGVDLTNVKMALNPFCEIAVEQAVRLKEAGVASEVLVVSAGPKAVQEQLRTALALGADRALHIDTEVALESLAVAHLLKAVVEQEKPELVLLGKQAIDSDNNQTGQMLAALGGMPQGTFASDLEVEQGQIKVTREIDGGLETLSLALPAVITTDLRLNEPRYAKLPDIMKAKKKPLAVTTPDALGVDVSPRLRLKAVEPPPERQGGIKVASVAELVDKLKNDAKVIA</sequence>
<dbReference type="SUPFAM" id="SSF52402">
    <property type="entry name" value="Adenine nucleotide alpha hydrolases-like"/>
    <property type="match status" value="1"/>
</dbReference>
<comment type="similarity">
    <text evidence="1">Belongs to the ETF beta-subunit/FixA family.</text>
</comment>
<comment type="cofactor">
    <cofactor evidence="8">
        <name>AMP</name>
        <dbReference type="ChEBI" id="CHEBI:456215"/>
    </cofactor>
</comment>
<dbReference type="PANTHER" id="PTHR21294:SF8">
    <property type="entry name" value="ELECTRON TRANSFER FLAVOPROTEIN SUBUNIT BETA"/>
    <property type="match status" value="1"/>
</dbReference>
<proteinExistence type="inferred from homology"/>
<dbReference type="InterPro" id="IPR000049">
    <property type="entry name" value="ET-Flavoprotein_bsu_CS"/>
</dbReference>
<keyword evidence="5" id="KW-0249">Electron transport</keyword>
<evidence type="ECO:0000256" key="1">
    <source>
        <dbReference type="ARBA" id="ARBA00007557"/>
    </source>
</evidence>
<evidence type="ECO:0000256" key="7">
    <source>
        <dbReference type="ARBA" id="ARBA00042002"/>
    </source>
</evidence>
<dbReference type="GO" id="GO:0009055">
    <property type="term" value="F:electron transfer activity"/>
    <property type="evidence" value="ECO:0007669"/>
    <property type="project" value="InterPro"/>
</dbReference>
<evidence type="ECO:0000313" key="10">
    <source>
        <dbReference type="EMBL" id="XBO74085.1"/>
    </source>
</evidence>
<dbReference type="RefSeq" id="WP_348814631.1">
    <property type="nucleotide sequence ID" value="NZ_CP098828.1"/>
</dbReference>
<dbReference type="Pfam" id="PF01012">
    <property type="entry name" value="ETF"/>
    <property type="match status" value="1"/>
</dbReference>
<dbReference type="InterPro" id="IPR033948">
    <property type="entry name" value="ETF_beta_N"/>
</dbReference>
<dbReference type="Gene3D" id="3.40.50.620">
    <property type="entry name" value="HUPs"/>
    <property type="match status" value="1"/>
</dbReference>
<comment type="function">
    <text evidence="6">The electron transfer flavoprotein serves as a specific electron acceptor for other dehydrogenases. It transfers the electrons to the main respiratory chain via ETF-ubiquinone oxidoreductase (ETF dehydrogenase).</text>
</comment>
<dbReference type="SMART" id="SM00893">
    <property type="entry name" value="ETF"/>
    <property type="match status" value="1"/>
</dbReference>
<comment type="subunit">
    <text evidence="2">Heterodimer of an alpha and a beta subunit.</text>
</comment>
<reference evidence="10" key="1">
    <citation type="submission" date="2022-06" db="EMBL/GenBank/DDBJ databases">
        <title>A novel DMS-producing enzyme.</title>
        <authorList>
            <person name="Zhang Y."/>
        </authorList>
    </citation>
    <scope>NUCLEOTIDE SEQUENCE</scope>
    <source>
        <strain evidence="10">H10-59</strain>
    </source>
</reference>
<organism evidence="10">
    <name type="scientific">Halomonas sp. H10-59</name>
    <dbReference type="NCBI Taxonomy" id="2950874"/>
    <lineage>
        <taxon>Bacteria</taxon>
        <taxon>Pseudomonadati</taxon>
        <taxon>Pseudomonadota</taxon>
        <taxon>Gammaproteobacteria</taxon>
        <taxon>Oceanospirillales</taxon>
        <taxon>Halomonadaceae</taxon>
        <taxon>Halomonas</taxon>
    </lineage>
</organism>
<dbReference type="InterPro" id="IPR014729">
    <property type="entry name" value="Rossmann-like_a/b/a_fold"/>
</dbReference>
<evidence type="ECO:0000259" key="9">
    <source>
        <dbReference type="SMART" id="SM00893"/>
    </source>
</evidence>
<dbReference type="InterPro" id="IPR014730">
    <property type="entry name" value="ETF_a/b_N"/>
</dbReference>
<evidence type="ECO:0000256" key="6">
    <source>
        <dbReference type="ARBA" id="ARBA00025649"/>
    </source>
</evidence>
<keyword evidence="4" id="KW-0813">Transport</keyword>
<evidence type="ECO:0000256" key="8">
    <source>
        <dbReference type="ARBA" id="ARBA00049933"/>
    </source>
</evidence>
<dbReference type="GO" id="GO:0046395">
    <property type="term" value="P:carboxylic acid catabolic process"/>
    <property type="evidence" value="ECO:0007669"/>
    <property type="project" value="UniProtKB-ARBA"/>
</dbReference>
<evidence type="ECO:0000256" key="5">
    <source>
        <dbReference type="ARBA" id="ARBA00022982"/>
    </source>
</evidence>
<dbReference type="AlphaFoldDB" id="A0AAU7KRG4"/>
<feature type="domain" description="Electron transfer flavoprotein alpha/beta-subunit N-terminal" evidence="9">
    <location>
        <begin position="23"/>
        <end position="211"/>
    </location>
</feature>
<evidence type="ECO:0000256" key="3">
    <source>
        <dbReference type="ARBA" id="ARBA00016797"/>
    </source>
</evidence>
<protein>
    <recommendedName>
        <fullName evidence="3">Electron transfer flavoprotein subunit beta</fullName>
    </recommendedName>
    <alternativeName>
        <fullName evidence="7">Electron transfer flavoprotein small subunit</fullName>
    </alternativeName>
</protein>
<dbReference type="InterPro" id="IPR012255">
    <property type="entry name" value="ETF_b"/>
</dbReference>
<evidence type="ECO:0000256" key="4">
    <source>
        <dbReference type="ARBA" id="ARBA00022448"/>
    </source>
</evidence>
<dbReference type="EMBL" id="CP098828">
    <property type="protein sequence ID" value="XBO74085.1"/>
    <property type="molecule type" value="Genomic_DNA"/>
</dbReference>
<accession>A0AAU7KRG4</accession>
<dbReference type="CDD" id="cd01714">
    <property type="entry name" value="ETF_beta"/>
    <property type="match status" value="1"/>
</dbReference>
<dbReference type="FunFam" id="3.40.50.620:FF:000011">
    <property type="entry name" value="Electron transfer flavoprotein subunit beta"/>
    <property type="match status" value="1"/>
</dbReference>
<dbReference type="PIRSF" id="PIRSF000090">
    <property type="entry name" value="Beta-ETF"/>
    <property type="match status" value="1"/>
</dbReference>